<evidence type="ECO:0000256" key="11">
    <source>
        <dbReference type="PROSITE-ProRule" id="PRU10007"/>
    </source>
</evidence>
<dbReference type="Gene3D" id="3.40.605.10">
    <property type="entry name" value="Aldehyde Dehydrogenase, Chain A, domain 1"/>
    <property type="match status" value="1"/>
</dbReference>
<dbReference type="GO" id="GO:0008886">
    <property type="term" value="F:glyceraldehyde-3-phosphate dehydrogenase (NADP+) (non-phosphorylating) activity"/>
    <property type="evidence" value="ECO:0007669"/>
    <property type="project" value="UniProtKB-EC"/>
</dbReference>
<keyword evidence="4 12" id="KW-0560">Oxidoreductase</keyword>
<dbReference type="PROSITE" id="PS00687">
    <property type="entry name" value="ALDEHYDE_DEHYDR_GLU"/>
    <property type="match status" value="1"/>
</dbReference>
<gene>
    <name evidence="14" type="ORF">B7700_03645</name>
</gene>
<dbReference type="FunFam" id="3.40.605.10:FF:000025">
    <property type="entry name" value="NADP-dependent glyceraldehyde-3-phosphate dehydrogenase"/>
    <property type="match status" value="1"/>
</dbReference>
<dbReference type="InterPro" id="IPR015590">
    <property type="entry name" value="Aldehyde_DH_dom"/>
</dbReference>
<dbReference type="InterPro" id="IPR016162">
    <property type="entry name" value="Ald_DH_N"/>
</dbReference>
<proteinExistence type="inferred from homology"/>
<dbReference type="PROSITE" id="PS00070">
    <property type="entry name" value="ALDEHYDE_DEHYDR_CYS"/>
    <property type="match status" value="1"/>
</dbReference>
<dbReference type="Gene3D" id="3.40.309.10">
    <property type="entry name" value="Aldehyde Dehydrogenase, Chain A, domain 2"/>
    <property type="match status" value="1"/>
</dbReference>
<dbReference type="InterPro" id="IPR051020">
    <property type="entry name" value="ALDH-related_metabolic_enz"/>
</dbReference>
<dbReference type="InterPro" id="IPR016161">
    <property type="entry name" value="Ald_DH/histidinol_DH"/>
</dbReference>
<evidence type="ECO:0000256" key="5">
    <source>
        <dbReference type="ARBA" id="ARBA00038980"/>
    </source>
</evidence>
<organism evidence="14 15">
    <name type="scientific">Streptococcus mitis</name>
    <dbReference type="NCBI Taxonomy" id="28037"/>
    <lineage>
        <taxon>Bacteria</taxon>
        <taxon>Bacillati</taxon>
        <taxon>Bacillota</taxon>
        <taxon>Bacilli</taxon>
        <taxon>Lactobacillales</taxon>
        <taxon>Streptococcaceae</taxon>
        <taxon>Streptococcus</taxon>
        <taxon>Streptococcus mitis group</taxon>
    </lineage>
</organism>
<evidence type="ECO:0000259" key="13">
    <source>
        <dbReference type="Pfam" id="PF00171"/>
    </source>
</evidence>
<name>A0A1X1K790_STRMT</name>
<feature type="domain" description="Aldehyde dehydrogenase" evidence="13">
    <location>
        <begin position="13"/>
        <end position="469"/>
    </location>
</feature>
<evidence type="ECO:0000313" key="14">
    <source>
        <dbReference type="EMBL" id="ORO95225.1"/>
    </source>
</evidence>
<dbReference type="EC" id="1.2.1.9" evidence="5"/>
<feature type="active site" evidence="11">
    <location>
        <position position="249"/>
    </location>
</feature>
<evidence type="ECO:0000256" key="2">
    <source>
        <dbReference type="ARBA" id="ARBA00011881"/>
    </source>
</evidence>
<dbReference type="RefSeq" id="WP_084887222.1">
    <property type="nucleotide sequence ID" value="NZ_NCVF01000020.1"/>
</dbReference>
<evidence type="ECO:0000256" key="8">
    <source>
        <dbReference type="ARBA" id="ARBA00042646"/>
    </source>
</evidence>
<reference evidence="14 15" key="1">
    <citation type="journal article" date="2016" name="Eur. J. Clin. Microbiol. Infect. Dis.">
        <title>Whole genome sequencing as a tool for phylogenetic analysis of clinical strains of Mitis group streptococci.</title>
        <authorList>
            <person name="Rasmussen L.H."/>
            <person name="Dargis R."/>
            <person name="Hojholt K."/>
            <person name="Christensen J.J."/>
            <person name="Skovgaard O."/>
            <person name="Justesen U.S."/>
            <person name="Rosenvinge F.S."/>
            <person name="Moser C."/>
            <person name="Lukjancenko O."/>
            <person name="Rasmussen S."/>
            <person name="Nielsen X.C."/>
        </authorList>
    </citation>
    <scope>NUCLEOTIDE SEQUENCE [LARGE SCALE GENOMIC DNA]</scope>
    <source>
        <strain evidence="14 15">RH_50275_09</strain>
    </source>
</reference>
<dbReference type="EMBL" id="NCVF01000020">
    <property type="protein sequence ID" value="ORO95225.1"/>
    <property type="molecule type" value="Genomic_DNA"/>
</dbReference>
<comment type="caution">
    <text evidence="14">The sequence shown here is derived from an EMBL/GenBank/DDBJ whole genome shotgun (WGS) entry which is preliminary data.</text>
</comment>
<dbReference type="Proteomes" id="UP000193929">
    <property type="component" value="Unassembled WGS sequence"/>
</dbReference>
<dbReference type="FunFam" id="3.40.309.10:FF:000022">
    <property type="entry name" value="NADP-dependent glyceraldehyde-3-phosphate dehydrogenase"/>
    <property type="match status" value="1"/>
</dbReference>
<sequence length="474" mass="50850">MTKYQNLVNGKWKSAEQEITIYSPINQEELGTVPAMTQAEVDEAMKAARAALPAWRALSAVERAAYLHKTAAILERDKEEIGTILAKEVAKGIKAAIGEVVRTADLIRYAAEEGLRITGQAMEGGGFEAASKNKLAVVRREPVGVVLAIAPFNYPVNLSASKIAPALIAGNVVMFKPPTQGSISGLLLAKAFEEAGIPAGVFNTITGRGSEIGDYIIEHKEVNFINFTGSTPIGERIGRLAGMRPIMLELGGKDAALVLEDADLEHAAKQIVAGAFSYSGQRCTAIKRVIVIESVADTLAALLQAEVTKLTVGDPFDNADITPVIDNASADFIWGLIDDAQEKGAQALTPIKREGNLLWPVLFDQVTKDMKVAWEEPFGPVLPIIRVASVEEAIAFANESEFGLQSSVFTNDFKKAFEIAEKLEVGTVHINNKTQRGPDNFPFLGVKGSGAGVQGIKYSIEAMTNVKSIVFDVK</sequence>
<comment type="subunit">
    <text evidence="2">Homotetramer.</text>
</comment>
<evidence type="ECO:0000256" key="10">
    <source>
        <dbReference type="ARBA" id="ARBA00049186"/>
    </source>
</evidence>
<dbReference type="InterPro" id="IPR029510">
    <property type="entry name" value="Ald_DH_CS_GLU"/>
</dbReference>
<dbReference type="CDD" id="cd07082">
    <property type="entry name" value="ALDH_F11_NP-GAPDH"/>
    <property type="match status" value="1"/>
</dbReference>
<dbReference type="PANTHER" id="PTHR42991">
    <property type="entry name" value="ALDEHYDE DEHYDROGENASE"/>
    <property type="match status" value="1"/>
</dbReference>
<evidence type="ECO:0000256" key="9">
    <source>
        <dbReference type="ARBA" id="ARBA00043052"/>
    </source>
</evidence>
<evidence type="ECO:0000256" key="3">
    <source>
        <dbReference type="ARBA" id="ARBA00022857"/>
    </source>
</evidence>
<evidence type="ECO:0000256" key="6">
    <source>
        <dbReference type="ARBA" id="ARBA00040853"/>
    </source>
</evidence>
<comment type="similarity">
    <text evidence="1 12">Belongs to the aldehyde dehydrogenase family.</text>
</comment>
<dbReference type="InterPro" id="IPR016160">
    <property type="entry name" value="Ald_DH_CS_CYS"/>
</dbReference>
<evidence type="ECO:0000256" key="4">
    <source>
        <dbReference type="ARBA" id="ARBA00023002"/>
    </source>
</evidence>
<dbReference type="InterPro" id="IPR016163">
    <property type="entry name" value="Ald_DH_C"/>
</dbReference>
<dbReference type="AlphaFoldDB" id="A0A1X1K790"/>
<dbReference type="GO" id="GO:0008911">
    <property type="term" value="F:lactaldehyde dehydrogenase (NAD+) activity"/>
    <property type="evidence" value="ECO:0007669"/>
    <property type="project" value="TreeGrafter"/>
</dbReference>
<evidence type="ECO:0000256" key="1">
    <source>
        <dbReference type="ARBA" id="ARBA00009986"/>
    </source>
</evidence>
<protein>
    <recommendedName>
        <fullName evidence="6">NADP-dependent glyceraldehyde-3-phosphate dehydrogenase</fullName>
        <ecNumber evidence="5">1.2.1.9</ecNumber>
    </recommendedName>
    <alternativeName>
        <fullName evidence="7">Glyceraldehyde-3-phosphate dehydrogenase [NADP(+)]</fullName>
    </alternativeName>
    <alternativeName>
        <fullName evidence="8">Non-phosphorylating glyceraldehyde 3-phosphate dehydrogenase</fullName>
    </alternativeName>
    <alternativeName>
        <fullName evidence="9">Triosephosphate dehydrogenase</fullName>
    </alternativeName>
</protein>
<accession>A0A1X1K790</accession>
<dbReference type="Pfam" id="PF00171">
    <property type="entry name" value="Aldedh"/>
    <property type="match status" value="1"/>
</dbReference>
<keyword evidence="3" id="KW-0521">NADP</keyword>
<evidence type="ECO:0000256" key="12">
    <source>
        <dbReference type="RuleBase" id="RU003345"/>
    </source>
</evidence>
<dbReference type="PANTHER" id="PTHR42991:SF1">
    <property type="entry name" value="ALDEHYDE DEHYDROGENASE"/>
    <property type="match status" value="1"/>
</dbReference>
<dbReference type="SUPFAM" id="SSF53720">
    <property type="entry name" value="ALDH-like"/>
    <property type="match status" value="1"/>
</dbReference>
<evidence type="ECO:0000313" key="15">
    <source>
        <dbReference type="Proteomes" id="UP000193929"/>
    </source>
</evidence>
<evidence type="ECO:0000256" key="7">
    <source>
        <dbReference type="ARBA" id="ARBA00042470"/>
    </source>
</evidence>
<comment type="catalytic activity">
    <reaction evidence="10">
        <text>D-glyceraldehyde 3-phosphate + NADP(+) + H2O = (2R)-3-phosphoglycerate + NADPH + 2 H(+)</text>
        <dbReference type="Rhea" id="RHEA:14669"/>
        <dbReference type="ChEBI" id="CHEBI:15377"/>
        <dbReference type="ChEBI" id="CHEBI:15378"/>
        <dbReference type="ChEBI" id="CHEBI:57783"/>
        <dbReference type="ChEBI" id="CHEBI:58272"/>
        <dbReference type="ChEBI" id="CHEBI:58349"/>
        <dbReference type="ChEBI" id="CHEBI:59776"/>
        <dbReference type="EC" id="1.2.1.9"/>
    </reaction>
</comment>